<feature type="non-terminal residue" evidence="2">
    <location>
        <position position="1"/>
    </location>
</feature>
<evidence type="ECO:0000313" key="2">
    <source>
        <dbReference type="EMBL" id="JAB55229.1"/>
    </source>
</evidence>
<dbReference type="SMART" id="SM00595">
    <property type="entry name" value="MADF"/>
    <property type="match status" value="1"/>
</dbReference>
<sequence>KLTMGEWQKASILKLISLYREQTLLYDINSPLYYNKKARTQAIDKIVKDIQKLRPDTNSVEVIKKIQTLRTQFGQELSKIRRSSQQCDNDERLLYKPSVWWYKDLNFLKDFVKARKDITCGVKNDQEITIENIEIEDVDDEPQTKIKRTYGSQQMREPKKQQQTQITISEHHEPRIEQQIQKKIIEHQDGEYEEYEYEESNENEVTIYKIKPVNVTPTKSLPTSNIETINTGTTSGGTLEKHIHVISASPNITTIAPNKPQIENYTTIATATPLTTTVPLDRNEAFGKFVANQMATITDDMYFYNTQFEVLSVINKAVLKQLELNSSK</sequence>
<dbReference type="Pfam" id="PF10545">
    <property type="entry name" value="MADF_DNA_bdg"/>
    <property type="match status" value="1"/>
</dbReference>
<dbReference type="EMBL" id="GANO01004642">
    <property type="protein sequence ID" value="JAB55229.1"/>
    <property type="molecule type" value="mRNA"/>
</dbReference>
<name>U5EDR3_9DIPT</name>
<accession>U5EDR3</accession>
<dbReference type="PANTHER" id="PTHR21505">
    <property type="entry name" value="MADF DOMAIN-CONTAINING PROTEIN-RELATED"/>
    <property type="match status" value="1"/>
</dbReference>
<evidence type="ECO:0000259" key="1">
    <source>
        <dbReference type="PROSITE" id="PS51029"/>
    </source>
</evidence>
<feature type="domain" description="MADF" evidence="1">
    <location>
        <begin position="14"/>
        <end position="113"/>
    </location>
</feature>
<dbReference type="InterPro" id="IPR006578">
    <property type="entry name" value="MADF-dom"/>
</dbReference>
<dbReference type="PROSITE" id="PS51029">
    <property type="entry name" value="MADF"/>
    <property type="match status" value="1"/>
</dbReference>
<protein>
    <submittedName>
        <fullName evidence="2">Putative alcohol dehydrogenase transcription factor myb/sant-like protein</fullName>
    </submittedName>
</protein>
<reference evidence="2" key="1">
    <citation type="journal article" date="2014" name="Insect Biochem. Mol. Biol.">
        <title>An insight into the sialome of the frog biting fly, Corethrella appendiculata.</title>
        <authorList>
            <person name="Ribeiro J.M.C."/>
            <person name="Chagas A.C."/>
            <person name="Pham V.M."/>
            <person name="Lounibos L.P."/>
            <person name="Calvo E."/>
        </authorList>
    </citation>
    <scope>NUCLEOTIDE SEQUENCE</scope>
    <source>
        <tissue evidence="2">Salivary glands</tissue>
    </source>
</reference>
<organism evidence="2">
    <name type="scientific">Corethrella appendiculata</name>
    <dbReference type="NCBI Taxonomy" id="1370023"/>
    <lineage>
        <taxon>Eukaryota</taxon>
        <taxon>Metazoa</taxon>
        <taxon>Ecdysozoa</taxon>
        <taxon>Arthropoda</taxon>
        <taxon>Hexapoda</taxon>
        <taxon>Insecta</taxon>
        <taxon>Pterygota</taxon>
        <taxon>Neoptera</taxon>
        <taxon>Endopterygota</taxon>
        <taxon>Diptera</taxon>
        <taxon>Nematocera</taxon>
        <taxon>Culicoidea</taxon>
        <taxon>Chaoboridae</taxon>
        <taxon>Corethrella</taxon>
    </lineage>
</organism>
<dbReference type="AlphaFoldDB" id="U5EDR3"/>
<dbReference type="PANTHER" id="PTHR21505:SF12">
    <property type="entry name" value="MADF DOMAIN-CONTAINING PROTEIN-RELATED"/>
    <property type="match status" value="1"/>
</dbReference>
<feature type="non-terminal residue" evidence="2">
    <location>
        <position position="328"/>
    </location>
</feature>
<proteinExistence type="evidence at transcript level"/>